<sequence length="729" mass="80105">MSKLACLNRDSQQTCVFKTLVDNIVPTPLAKTCDAGLICCSSKQFVIGNPLYKIPFDEVGAQAKPLKCSNRRVSTIRHNPAERFLALTSDSLSIFDLEKESVIREFHEHNGSVTDVAWHRVSNYSLATVGTDSTLRMWDVRSHPAQVSIRRVQRPFRCLQYSPDCSFIACAGETITIFDVNNTQTPVQIACGSPITQLCFNPAECLLASASEDRLVRFWDVDTGECVTQSLPFESLVYRMEFHPEGKYLIVITATYISCIKWEPFEMLSQTKRNEVASTVLDMMINKEKLMQLTSASAGDGLSSVKLTSISLTQLEKCITPSQTHSDLIIPSYDAAPLPLSPPLISAQPDSPQIQPTSVGAELPPPILPFGRPRPTRIEPTLRSHLSEVFSPLSGSDILSPSSDLSSAGDLGTAEDQMVYLPSSSPSTTTSSSGASNVRCSLSNIPASVGNDPLTKLVKKPVILAKSPTNPNNSFKLKQTRSRSCSTKSLNNANPIATSTMSRTVKNHTTVQNNASAAVRRQSHKGESDTATHSAELDEISKLSGLIKNGIKIRATVKRRKLEMTRLLNNPAISQNGNNRSDGLAAIETIVEEISRQEDAAHILANLLKSYLLRPKCYSLSLNAVFLDKIRVLFSHSNSEYPILALEFLEMIVHSFGDSIKHGLLAKNFTIGVDVSAEERFERCTKCRNGLMQVQLSASFLSDRLKPGSKQEATFKEILKQIDRILDNT</sequence>
<dbReference type="PANTHER" id="PTHR19845">
    <property type="entry name" value="KATANIN P80 SUBUNIT"/>
    <property type="match status" value="1"/>
</dbReference>
<evidence type="ECO:0000256" key="6">
    <source>
        <dbReference type="PROSITE-ProRule" id="PRU00221"/>
    </source>
</evidence>
<feature type="repeat" description="WD" evidence="6">
    <location>
        <begin position="106"/>
        <end position="148"/>
    </location>
</feature>
<keyword evidence="3 6" id="KW-0853">WD repeat</keyword>
<dbReference type="PROSITE" id="PS00678">
    <property type="entry name" value="WD_REPEATS_1"/>
    <property type="match status" value="2"/>
</dbReference>
<dbReference type="GO" id="GO:0007019">
    <property type="term" value="P:microtubule depolymerization"/>
    <property type="evidence" value="ECO:0007669"/>
    <property type="project" value="TreeGrafter"/>
</dbReference>
<protein>
    <submittedName>
        <fullName evidence="9">Con80 domain of katanin domain-containing protein</fullName>
    </submittedName>
</protein>
<feature type="region of interest" description="Disordered" evidence="7">
    <location>
        <begin position="342"/>
        <end position="378"/>
    </location>
</feature>
<dbReference type="InterPro" id="IPR019775">
    <property type="entry name" value="WD40_repeat_CS"/>
</dbReference>
<dbReference type="SUPFAM" id="SSF50978">
    <property type="entry name" value="WD40 repeat-like"/>
    <property type="match status" value="1"/>
</dbReference>
<evidence type="ECO:0000313" key="9">
    <source>
        <dbReference type="EMBL" id="KAI1711061.1"/>
    </source>
</evidence>
<proteinExistence type="predicted"/>
<dbReference type="SMART" id="SM00320">
    <property type="entry name" value="WD40"/>
    <property type="match status" value="4"/>
</dbReference>
<evidence type="ECO:0000256" key="3">
    <source>
        <dbReference type="ARBA" id="ARBA00022574"/>
    </source>
</evidence>
<name>A0AAD4MYT6_9BILA</name>
<dbReference type="Gene3D" id="2.130.10.10">
    <property type="entry name" value="YVTN repeat-like/Quinoprotein amine dehydrogenase"/>
    <property type="match status" value="1"/>
</dbReference>
<reference evidence="9" key="1">
    <citation type="submission" date="2022-01" db="EMBL/GenBank/DDBJ databases">
        <title>Genome Sequence Resource for Two Populations of Ditylenchus destructor, the Migratory Endoparasitic Phytonematode.</title>
        <authorList>
            <person name="Zhang H."/>
            <person name="Lin R."/>
            <person name="Xie B."/>
        </authorList>
    </citation>
    <scope>NUCLEOTIDE SEQUENCE</scope>
    <source>
        <strain evidence="9">BazhouSP</strain>
    </source>
</reference>
<evidence type="ECO:0000256" key="5">
    <source>
        <dbReference type="ARBA" id="ARBA00023212"/>
    </source>
</evidence>
<evidence type="ECO:0000259" key="8">
    <source>
        <dbReference type="Pfam" id="PF13925"/>
    </source>
</evidence>
<dbReference type="GO" id="GO:0008017">
    <property type="term" value="F:microtubule binding"/>
    <property type="evidence" value="ECO:0007669"/>
    <property type="project" value="InterPro"/>
</dbReference>
<keyword evidence="4" id="KW-0677">Repeat</keyword>
<dbReference type="InterPro" id="IPR036322">
    <property type="entry name" value="WD40_repeat_dom_sf"/>
</dbReference>
<accession>A0AAD4MYT6</accession>
<evidence type="ECO:0000256" key="2">
    <source>
        <dbReference type="ARBA" id="ARBA00022490"/>
    </source>
</evidence>
<dbReference type="EMBL" id="JAKKPZ010000023">
    <property type="protein sequence ID" value="KAI1711061.1"/>
    <property type="molecule type" value="Genomic_DNA"/>
</dbReference>
<gene>
    <name evidence="9" type="ORF">DdX_10307</name>
</gene>
<comment type="caution">
    <text evidence="9">The sequence shown here is derived from an EMBL/GenBank/DDBJ whole genome shotgun (WGS) entry which is preliminary data.</text>
</comment>
<keyword evidence="5" id="KW-0206">Cytoskeleton</keyword>
<dbReference type="Pfam" id="PF00400">
    <property type="entry name" value="WD40"/>
    <property type="match status" value="2"/>
</dbReference>
<evidence type="ECO:0000256" key="1">
    <source>
        <dbReference type="ARBA" id="ARBA00004245"/>
    </source>
</evidence>
<organism evidence="9 10">
    <name type="scientific">Ditylenchus destructor</name>
    <dbReference type="NCBI Taxonomy" id="166010"/>
    <lineage>
        <taxon>Eukaryota</taxon>
        <taxon>Metazoa</taxon>
        <taxon>Ecdysozoa</taxon>
        <taxon>Nematoda</taxon>
        <taxon>Chromadorea</taxon>
        <taxon>Rhabditida</taxon>
        <taxon>Tylenchina</taxon>
        <taxon>Tylenchomorpha</taxon>
        <taxon>Sphaerularioidea</taxon>
        <taxon>Anguinidae</taxon>
        <taxon>Anguininae</taxon>
        <taxon>Ditylenchus</taxon>
    </lineage>
</organism>
<dbReference type="PROSITE" id="PS50294">
    <property type="entry name" value="WD_REPEATS_REGION"/>
    <property type="match status" value="1"/>
</dbReference>
<keyword evidence="10" id="KW-1185">Reference proteome</keyword>
<dbReference type="InterPro" id="IPR015943">
    <property type="entry name" value="WD40/YVTN_repeat-like_dom_sf"/>
</dbReference>
<dbReference type="Pfam" id="PF13925">
    <property type="entry name" value="Katanin_con80"/>
    <property type="match status" value="1"/>
</dbReference>
<feature type="region of interest" description="Disordered" evidence="7">
    <location>
        <begin position="469"/>
        <end position="494"/>
    </location>
</feature>
<dbReference type="InterPro" id="IPR028021">
    <property type="entry name" value="Katanin_C-terminal"/>
</dbReference>
<dbReference type="InterPro" id="IPR001680">
    <property type="entry name" value="WD40_rpt"/>
</dbReference>
<dbReference type="PROSITE" id="PS50082">
    <property type="entry name" value="WD_REPEATS_2"/>
    <property type="match status" value="2"/>
</dbReference>
<dbReference type="PANTHER" id="PTHR19845:SF0">
    <property type="entry name" value="KATANIN P80 WD40 REPEAT-CONTAINING SUBUNIT B1"/>
    <property type="match status" value="1"/>
</dbReference>
<evidence type="ECO:0000256" key="4">
    <source>
        <dbReference type="ARBA" id="ARBA00022737"/>
    </source>
</evidence>
<evidence type="ECO:0000256" key="7">
    <source>
        <dbReference type="SAM" id="MobiDB-lite"/>
    </source>
</evidence>
<feature type="repeat" description="WD" evidence="6">
    <location>
        <begin position="195"/>
        <end position="229"/>
    </location>
</feature>
<dbReference type="AlphaFoldDB" id="A0AAD4MYT6"/>
<dbReference type="Proteomes" id="UP001201812">
    <property type="component" value="Unassembled WGS sequence"/>
</dbReference>
<keyword evidence="2" id="KW-0963">Cytoplasm</keyword>
<feature type="domain" description="Katanin p80 subunit C-terminal" evidence="8">
    <location>
        <begin position="587"/>
        <end position="699"/>
    </location>
</feature>
<dbReference type="GO" id="GO:0008352">
    <property type="term" value="C:katanin complex"/>
    <property type="evidence" value="ECO:0007669"/>
    <property type="project" value="TreeGrafter"/>
</dbReference>
<evidence type="ECO:0000313" key="10">
    <source>
        <dbReference type="Proteomes" id="UP001201812"/>
    </source>
</evidence>
<comment type="subcellular location">
    <subcellularLocation>
        <location evidence="1">Cytoplasm</location>
        <location evidence="1">Cytoskeleton</location>
    </subcellularLocation>
</comment>